<feature type="transmembrane region" description="Helical" evidence="1">
    <location>
        <begin position="80"/>
        <end position="100"/>
    </location>
</feature>
<evidence type="ECO:0000313" key="3">
    <source>
        <dbReference type="Proteomes" id="UP000179164"/>
    </source>
</evidence>
<keyword evidence="1" id="KW-0812">Transmembrane</keyword>
<dbReference type="Proteomes" id="UP000179164">
    <property type="component" value="Unassembled WGS sequence"/>
</dbReference>
<keyword evidence="1" id="KW-0472">Membrane</keyword>
<evidence type="ECO:0000313" key="2">
    <source>
        <dbReference type="EMBL" id="OGY82417.1"/>
    </source>
</evidence>
<gene>
    <name evidence="2" type="ORF">A2898_05270</name>
</gene>
<keyword evidence="1" id="KW-1133">Transmembrane helix</keyword>
<sequence>MAIKIISLIGIFIFFVGTHTAMLTHYKPFRYFWNYFSDLSYENNWALSRLLNLIAFVILGCTLILIWWQVAMTSAESALLFKFFGFFGGISIACSVLVPYKKYQRAYSVTHGALVMTGNISTNICILLVNTKLQNWYLWVALAVFVIYFLVWAVSSRVYKNNEKMARPWHAPVQKAYVLFQVAALIVVILNL</sequence>
<evidence type="ECO:0008006" key="4">
    <source>
        <dbReference type="Google" id="ProtNLM"/>
    </source>
</evidence>
<protein>
    <recommendedName>
        <fullName evidence="4">DUF998 domain-containing protein</fullName>
    </recommendedName>
</protein>
<feature type="transmembrane region" description="Helical" evidence="1">
    <location>
        <begin position="174"/>
        <end position="191"/>
    </location>
</feature>
<organism evidence="2 3">
    <name type="scientific">Candidatus Kerfeldbacteria bacterium RIFCSPLOWO2_01_FULL_48_11</name>
    <dbReference type="NCBI Taxonomy" id="1798543"/>
    <lineage>
        <taxon>Bacteria</taxon>
        <taxon>Candidatus Kerfeldiibacteriota</taxon>
    </lineage>
</organism>
<proteinExistence type="predicted"/>
<comment type="caution">
    <text evidence="2">The sequence shown here is derived from an EMBL/GenBank/DDBJ whole genome shotgun (WGS) entry which is preliminary data.</text>
</comment>
<feature type="transmembrane region" description="Helical" evidence="1">
    <location>
        <begin position="106"/>
        <end position="129"/>
    </location>
</feature>
<dbReference type="EMBL" id="MHKE01000020">
    <property type="protein sequence ID" value="OGY82417.1"/>
    <property type="molecule type" value="Genomic_DNA"/>
</dbReference>
<feature type="transmembrane region" description="Helical" evidence="1">
    <location>
        <begin position="136"/>
        <end position="154"/>
    </location>
</feature>
<name>A0A1G2B2E7_9BACT</name>
<accession>A0A1G2B2E7</accession>
<feature type="transmembrane region" description="Helical" evidence="1">
    <location>
        <begin position="46"/>
        <end position="68"/>
    </location>
</feature>
<reference evidence="2 3" key="1">
    <citation type="journal article" date="2016" name="Nat. Commun.">
        <title>Thousands of microbial genomes shed light on interconnected biogeochemical processes in an aquifer system.</title>
        <authorList>
            <person name="Anantharaman K."/>
            <person name="Brown C.T."/>
            <person name="Hug L.A."/>
            <person name="Sharon I."/>
            <person name="Castelle C.J."/>
            <person name="Probst A.J."/>
            <person name="Thomas B.C."/>
            <person name="Singh A."/>
            <person name="Wilkins M.J."/>
            <person name="Karaoz U."/>
            <person name="Brodie E.L."/>
            <person name="Williams K.H."/>
            <person name="Hubbard S.S."/>
            <person name="Banfield J.F."/>
        </authorList>
    </citation>
    <scope>NUCLEOTIDE SEQUENCE [LARGE SCALE GENOMIC DNA]</scope>
</reference>
<feature type="transmembrane region" description="Helical" evidence="1">
    <location>
        <begin position="5"/>
        <end position="26"/>
    </location>
</feature>
<dbReference type="AlphaFoldDB" id="A0A1G2B2E7"/>
<evidence type="ECO:0000256" key="1">
    <source>
        <dbReference type="SAM" id="Phobius"/>
    </source>
</evidence>